<reference evidence="8" key="1">
    <citation type="submission" date="2021-01" db="EMBL/GenBank/DDBJ databases">
        <authorList>
            <person name="Corre E."/>
            <person name="Pelletier E."/>
            <person name="Niang G."/>
            <person name="Scheremetjew M."/>
            <person name="Finn R."/>
            <person name="Kale V."/>
            <person name="Holt S."/>
            <person name="Cochrane G."/>
            <person name="Meng A."/>
            <person name="Brown T."/>
            <person name="Cohen L."/>
        </authorList>
    </citation>
    <scope>NUCLEOTIDE SEQUENCE</scope>
    <source>
        <strain evidence="8">RCC1871</strain>
    </source>
</reference>
<dbReference type="Proteomes" id="UP001472866">
    <property type="component" value="Chromosome 05"/>
</dbReference>
<dbReference type="EMBL" id="HBHZ01007398">
    <property type="protein sequence ID" value="CAE0192636.1"/>
    <property type="molecule type" value="Transcribed_RNA"/>
</dbReference>
<accession>A0A7S3CCR0</accession>
<dbReference type="GO" id="GO:0016020">
    <property type="term" value="C:membrane"/>
    <property type="evidence" value="ECO:0007669"/>
    <property type="project" value="UniProtKB-SubCell"/>
</dbReference>
<evidence type="ECO:0000313" key="10">
    <source>
        <dbReference type="Proteomes" id="UP001472866"/>
    </source>
</evidence>
<feature type="transmembrane region" description="Helical" evidence="7">
    <location>
        <begin position="96"/>
        <end position="115"/>
    </location>
</feature>
<keyword evidence="4 7" id="KW-1133">Transmembrane helix</keyword>
<evidence type="ECO:0000313" key="9">
    <source>
        <dbReference type="EMBL" id="WZN62229.1"/>
    </source>
</evidence>
<dbReference type="InterPro" id="IPR002657">
    <property type="entry name" value="BilAc:Na_symport/Acr3"/>
</dbReference>
<evidence type="ECO:0000256" key="2">
    <source>
        <dbReference type="ARBA" id="ARBA00006528"/>
    </source>
</evidence>
<evidence type="ECO:0000256" key="6">
    <source>
        <dbReference type="SAM" id="MobiDB-lite"/>
    </source>
</evidence>
<sequence>MTAQEIVLLLSVAVGSLILGACSARKELLEGVCSHWRAVILCIVCKSFFLPFLAWALSTVWGLDHDMTVGMIILSSVPSSPISNLWQWLSCAHIGLGAFLTFASNLSSLVSVQLILKFYLGNVAAETFELDSGSILVYTFAYSAPIVLASTLCYFFLPADKEVHWKWKVLALCLLVTFSGLAFVFVGNSPLGMTVDPIAVFYNRKLKDYLAVVTFLATNYFVGYVAGRFFGFHPTICRTLSIEVAMQNDWLALHVVRGTSQPLAYIFPVLFYSTMQASCGPLVMAIFKHMYQSERVLDYVNENMLHDSFRGPGHFDAEDAAQVSLQSRHNQAVSRILGVENKRRYGKPIWHLSSKVKSKLTRKQPKTADGSEGEEYLIDREDGESN</sequence>
<feature type="transmembrane region" description="Helical" evidence="7">
    <location>
        <begin position="135"/>
        <end position="157"/>
    </location>
</feature>
<evidence type="ECO:0000256" key="7">
    <source>
        <dbReference type="SAM" id="Phobius"/>
    </source>
</evidence>
<dbReference type="Gene3D" id="1.20.1530.20">
    <property type="match status" value="1"/>
</dbReference>
<keyword evidence="10" id="KW-1185">Reference proteome</keyword>
<comment type="subcellular location">
    <subcellularLocation>
        <location evidence="1">Membrane</location>
        <topology evidence="1">Multi-pass membrane protein</topology>
    </subcellularLocation>
</comment>
<organism evidence="8">
    <name type="scientific">Chloropicon roscoffensis</name>
    <dbReference type="NCBI Taxonomy" id="1461544"/>
    <lineage>
        <taxon>Eukaryota</taxon>
        <taxon>Viridiplantae</taxon>
        <taxon>Chlorophyta</taxon>
        <taxon>Chloropicophyceae</taxon>
        <taxon>Chloropicales</taxon>
        <taxon>Chloropicaceae</taxon>
        <taxon>Chloropicon</taxon>
    </lineage>
</organism>
<dbReference type="InterPro" id="IPR038770">
    <property type="entry name" value="Na+/solute_symporter_sf"/>
</dbReference>
<feature type="transmembrane region" description="Helical" evidence="7">
    <location>
        <begin position="169"/>
        <end position="189"/>
    </location>
</feature>
<evidence type="ECO:0000256" key="3">
    <source>
        <dbReference type="ARBA" id="ARBA00022692"/>
    </source>
</evidence>
<comment type="similarity">
    <text evidence="2">Belongs to the bile acid:sodium symporter (BASS) (TC 2.A.28) family.</text>
</comment>
<dbReference type="Pfam" id="PF01758">
    <property type="entry name" value="SBF"/>
    <property type="match status" value="1"/>
</dbReference>
<dbReference type="AlphaFoldDB" id="A0A7S3CCR0"/>
<dbReference type="GO" id="GO:0009941">
    <property type="term" value="C:chloroplast envelope"/>
    <property type="evidence" value="ECO:0007669"/>
    <property type="project" value="UniProtKB-ARBA"/>
</dbReference>
<keyword evidence="3 7" id="KW-0812">Transmembrane</keyword>
<evidence type="ECO:0000256" key="5">
    <source>
        <dbReference type="ARBA" id="ARBA00023136"/>
    </source>
</evidence>
<feature type="compositionally biased region" description="Basic residues" evidence="6">
    <location>
        <begin position="356"/>
        <end position="365"/>
    </location>
</feature>
<feature type="region of interest" description="Disordered" evidence="6">
    <location>
        <begin position="356"/>
        <end position="386"/>
    </location>
</feature>
<dbReference type="PANTHER" id="PTHR10361:SF28">
    <property type="entry name" value="P3 PROTEIN-RELATED"/>
    <property type="match status" value="1"/>
</dbReference>
<gene>
    <name evidence="8" type="ORF">CROS1456_LOCUS5726</name>
    <name evidence="9" type="ORF">HKI87_05g37650</name>
</gene>
<evidence type="ECO:0000256" key="1">
    <source>
        <dbReference type="ARBA" id="ARBA00004141"/>
    </source>
</evidence>
<protein>
    <submittedName>
        <fullName evidence="8">Uncharacterized protein</fullName>
    </submittedName>
</protein>
<evidence type="ECO:0000256" key="4">
    <source>
        <dbReference type="ARBA" id="ARBA00022989"/>
    </source>
</evidence>
<name>A0A7S3CCR0_9CHLO</name>
<dbReference type="InterPro" id="IPR004710">
    <property type="entry name" value="Bilac:Na_transpt"/>
</dbReference>
<dbReference type="PANTHER" id="PTHR10361">
    <property type="entry name" value="SODIUM-BILE ACID COTRANSPORTER"/>
    <property type="match status" value="1"/>
</dbReference>
<dbReference type="EMBL" id="CP151505">
    <property type="protein sequence ID" value="WZN62229.1"/>
    <property type="molecule type" value="Genomic_DNA"/>
</dbReference>
<evidence type="ECO:0000313" key="8">
    <source>
        <dbReference type="EMBL" id="CAE0192636.1"/>
    </source>
</evidence>
<feature type="transmembrane region" description="Helical" evidence="7">
    <location>
        <begin position="69"/>
        <end position="89"/>
    </location>
</feature>
<proteinExistence type="inferred from homology"/>
<keyword evidence="5 7" id="KW-0472">Membrane</keyword>
<feature type="transmembrane region" description="Helical" evidence="7">
    <location>
        <begin position="6"/>
        <end position="24"/>
    </location>
</feature>
<feature type="compositionally biased region" description="Acidic residues" evidence="6">
    <location>
        <begin position="371"/>
        <end position="386"/>
    </location>
</feature>
<feature type="transmembrane region" description="Helical" evidence="7">
    <location>
        <begin position="209"/>
        <end position="230"/>
    </location>
</feature>
<reference evidence="9 10" key="2">
    <citation type="submission" date="2024-03" db="EMBL/GenBank/DDBJ databases">
        <title>Complete genome sequence of the green alga Chloropicon roscoffensis RCC1871.</title>
        <authorList>
            <person name="Lemieux C."/>
            <person name="Pombert J.-F."/>
            <person name="Otis C."/>
            <person name="Turmel M."/>
        </authorList>
    </citation>
    <scope>NUCLEOTIDE SEQUENCE [LARGE SCALE GENOMIC DNA]</scope>
    <source>
        <strain evidence="9 10">RCC1871</strain>
    </source>
</reference>
<feature type="transmembrane region" description="Helical" evidence="7">
    <location>
        <begin position="36"/>
        <end position="57"/>
    </location>
</feature>